<keyword evidence="4" id="KW-0472">Membrane</keyword>
<dbReference type="InterPro" id="IPR057670">
    <property type="entry name" value="SH3_retrovirus"/>
</dbReference>
<dbReference type="PANTHER" id="PTHR11439:SF467">
    <property type="entry name" value="INTEGRASE CATALYTIC DOMAIN-CONTAINING PROTEIN"/>
    <property type="match status" value="1"/>
</dbReference>
<dbReference type="InterPro" id="IPR043502">
    <property type="entry name" value="DNA/RNA_pol_sf"/>
</dbReference>
<accession>A0AAV3P4A4</accession>
<feature type="compositionally biased region" description="Low complexity" evidence="1">
    <location>
        <begin position="207"/>
        <end position="222"/>
    </location>
</feature>
<sequence>MNQTIVEKIRCMLSHSNLPTTFWGEALCVALQIINLSPTTVLKGEVPEEVFSGKKVSYKHLRVFGCRAFVHIPKDERTKLDSKSKQCVYLSYGDDKFGYKLYDPVSKKVVRSRDVVFFEDQTIKNFNMEVQAEDGDRNLIEIESDDEAQIELPTANTNVSHEGDVIDDYERIINNDNIEDSNHDDQLSNMGEPIDTLDPQDNEQGQPSIRTSTRNRTPSTRYPPHDYVLVTSEGEPICYQEVIGRKDEHEWMEAMREEMNSLQKNKTFTLVEKVPNQKVLKNMWVFKLKMEDGKPKPRYKARLVVKGFAQRQGIDYDEIFSPVVKITSVRVVLGLVAVFNLEIEQLDVKTAFLHEDIDEDVFMEQPEGFVVKSKEHMVCKLNKSLYGLKQAPRQWYKKFNAFMEEYGFTRTLIDHCVFIKRFASNDYILLLLYVDDMLIVGQHMAKIKDLKAQLSKVFEMKDLGKARNILGMEIKRDRDNGVLWLSQEKYIQKILARFNMESSKSVSCPLGAHFKLSSKTCPGQKMDVEEMQRVPYASAIGSLMYAMLCTRPDLAYPVGVLSRFLSQPRKEHWEAVKWTFRYLKGTSDMCICYDKQGAVLEGFTDVDVAGDLDSKKSTSGYLFTFAGGAISWQSKLQRCIALSTTEAEYIAITECYKELLWLKSLFKAIGIHQGQFAILCDSQSAIHLSKNPSLHSRSKHIEVRYHWIRDVLEKKLVFIDKVHTNDNSADMFTKILPKGKLDKCCSIAGLSIAPSSSSFIWMTILFFIARKGENCWNSSRCIDFMQASNSSRSKLKVVVSYGEKELV</sequence>
<dbReference type="Pfam" id="PF07727">
    <property type="entry name" value="RVT_2"/>
    <property type="match status" value="1"/>
</dbReference>
<feature type="domain" description="Retroviral polymerase SH3-like" evidence="3">
    <location>
        <begin position="66"/>
        <end position="124"/>
    </location>
</feature>
<dbReference type="EMBL" id="BAABME010000855">
    <property type="protein sequence ID" value="GAA0145952.1"/>
    <property type="molecule type" value="Genomic_DNA"/>
</dbReference>
<keyword evidence="4" id="KW-0675">Receptor</keyword>
<dbReference type="InterPro" id="IPR012337">
    <property type="entry name" value="RNaseH-like_sf"/>
</dbReference>
<reference evidence="4 5" key="1">
    <citation type="submission" date="2024-01" db="EMBL/GenBank/DDBJ databases">
        <title>The complete chloroplast genome sequence of Lithospermum erythrorhizon: insights into the phylogenetic relationship among Boraginaceae species and the maternal lineages of purple gromwells.</title>
        <authorList>
            <person name="Okada T."/>
            <person name="Watanabe K."/>
        </authorList>
    </citation>
    <scope>NUCLEOTIDE SEQUENCE [LARGE SCALE GENOMIC DNA]</scope>
</reference>
<evidence type="ECO:0000313" key="4">
    <source>
        <dbReference type="EMBL" id="GAA0145952.1"/>
    </source>
</evidence>
<dbReference type="SUPFAM" id="SSF56672">
    <property type="entry name" value="DNA/RNA polymerases"/>
    <property type="match status" value="1"/>
</dbReference>
<organism evidence="4 5">
    <name type="scientific">Lithospermum erythrorhizon</name>
    <name type="common">Purple gromwell</name>
    <name type="synonym">Lithospermum officinale var. erythrorhizon</name>
    <dbReference type="NCBI Taxonomy" id="34254"/>
    <lineage>
        <taxon>Eukaryota</taxon>
        <taxon>Viridiplantae</taxon>
        <taxon>Streptophyta</taxon>
        <taxon>Embryophyta</taxon>
        <taxon>Tracheophyta</taxon>
        <taxon>Spermatophyta</taxon>
        <taxon>Magnoliopsida</taxon>
        <taxon>eudicotyledons</taxon>
        <taxon>Gunneridae</taxon>
        <taxon>Pentapetalae</taxon>
        <taxon>asterids</taxon>
        <taxon>lamiids</taxon>
        <taxon>Boraginales</taxon>
        <taxon>Boraginaceae</taxon>
        <taxon>Boraginoideae</taxon>
        <taxon>Lithospermeae</taxon>
        <taxon>Lithospermum</taxon>
    </lineage>
</organism>
<dbReference type="CDD" id="cd09272">
    <property type="entry name" value="RNase_HI_RT_Ty1"/>
    <property type="match status" value="1"/>
</dbReference>
<keyword evidence="4" id="KW-0812">Transmembrane</keyword>
<dbReference type="Pfam" id="PF25597">
    <property type="entry name" value="SH3_retrovirus"/>
    <property type="match status" value="1"/>
</dbReference>
<dbReference type="AlphaFoldDB" id="A0AAV3P4A4"/>
<evidence type="ECO:0000256" key="1">
    <source>
        <dbReference type="SAM" id="MobiDB-lite"/>
    </source>
</evidence>
<feature type="domain" description="Reverse transcriptase Ty1/copia-type" evidence="2">
    <location>
        <begin position="265"/>
        <end position="510"/>
    </location>
</feature>
<gene>
    <name evidence="4" type="ORF">LIER_06019</name>
</gene>
<evidence type="ECO:0000259" key="3">
    <source>
        <dbReference type="Pfam" id="PF25597"/>
    </source>
</evidence>
<proteinExistence type="predicted"/>
<dbReference type="SUPFAM" id="SSF53098">
    <property type="entry name" value="Ribonuclease H-like"/>
    <property type="match status" value="1"/>
</dbReference>
<dbReference type="Proteomes" id="UP001454036">
    <property type="component" value="Unassembled WGS sequence"/>
</dbReference>
<evidence type="ECO:0000259" key="2">
    <source>
        <dbReference type="Pfam" id="PF07727"/>
    </source>
</evidence>
<feature type="region of interest" description="Disordered" evidence="1">
    <location>
        <begin position="177"/>
        <end position="224"/>
    </location>
</feature>
<dbReference type="PANTHER" id="PTHR11439">
    <property type="entry name" value="GAG-POL-RELATED RETROTRANSPOSON"/>
    <property type="match status" value="1"/>
</dbReference>
<protein>
    <submittedName>
        <fullName evidence="4">Transmembrane signal receptor</fullName>
    </submittedName>
</protein>
<comment type="caution">
    <text evidence="4">The sequence shown here is derived from an EMBL/GenBank/DDBJ whole genome shotgun (WGS) entry which is preliminary data.</text>
</comment>
<evidence type="ECO:0000313" key="5">
    <source>
        <dbReference type="Proteomes" id="UP001454036"/>
    </source>
</evidence>
<dbReference type="InterPro" id="IPR013103">
    <property type="entry name" value="RVT_2"/>
</dbReference>
<name>A0AAV3P4A4_LITER</name>
<keyword evidence="5" id="KW-1185">Reference proteome</keyword>